<comment type="catalytic activity">
    <reaction evidence="1">
        <text>Thiol-dependent hydrolysis of ester, thioester, amide, peptide and isopeptide bonds formed by the C-terminal Gly of ubiquitin (a 76-residue protein attached to proteins as an intracellular targeting signal).</text>
        <dbReference type="EC" id="3.4.19.12"/>
    </reaction>
</comment>
<dbReference type="GO" id="GO:0005829">
    <property type="term" value="C:cytosol"/>
    <property type="evidence" value="ECO:0007669"/>
    <property type="project" value="TreeGrafter"/>
</dbReference>
<keyword evidence="9" id="KW-1185">Reference proteome</keyword>
<feature type="compositionally biased region" description="Low complexity" evidence="6">
    <location>
        <begin position="609"/>
        <end position="618"/>
    </location>
</feature>
<feature type="compositionally biased region" description="Polar residues" evidence="6">
    <location>
        <begin position="1186"/>
        <end position="1197"/>
    </location>
</feature>
<feature type="compositionally biased region" description="Polar residues" evidence="6">
    <location>
        <begin position="201"/>
        <end position="221"/>
    </location>
</feature>
<dbReference type="GO" id="GO:0006508">
    <property type="term" value="P:proteolysis"/>
    <property type="evidence" value="ECO:0007669"/>
    <property type="project" value="UniProtKB-KW"/>
</dbReference>
<feature type="compositionally biased region" description="Basic and acidic residues" evidence="6">
    <location>
        <begin position="1221"/>
        <end position="1239"/>
    </location>
</feature>
<dbReference type="PANTHER" id="PTHR24006">
    <property type="entry name" value="UBIQUITIN CARBOXYL-TERMINAL HYDROLASE"/>
    <property type="match status" value="1"/>
</dbReference>
<dbReference type="AlphaFoldDB" id="A0A9P3UQ79"/>
<sequence length="1249" mass="132870">MQKARWRFGLPTSQVQQEVVKPVPVPAGSSADAKKFGLENFCNNCYVNAVVQALYFCQPFRDLMLQTVDPSIVPLTAPTAPATTPTASPTPLVPVRRKPERKQSTSAVDVPLPPVAPIPSSPPSLFSALRSLFLYISTHPNERGTVAPRAFVEKLKEVNQIFNTTTHQDAHEFLNYLLNKIMEEVEEERRALAHTEAPTDDLSNSVTTLPSKTPTIDSNSGYPQQHATLVHKLFEGVLTSETRCLTCETVSSRDESFLDLSIDIEQNSSVTACLRQFSASEMLCHKNKFFCDSCCDLQEAEKRMKIKRLPNILALHLKRFKYQEDLQKYVKLAYRVAFPFELRLFNTVDEMDDADRLYNLFGIVVHIGSRPDHGHYVSIIKTLGSWLLFDDDTVSPIPESDIPKYFGDSAAGCAYVLYYQAADIDTEKLGLRPAHSSTDTTTTASVASQPSQTPTRPPGLIPQDAAANAVPIPAAVHTAATSSTSDVDPVLMPPPPPPSSFQPPHLHPSSTSTSLPNFVSNTPSTPSSSLTVSTSTSHSHPQSSSPTAPPAPPALAGSVSAPPPPPPSKGVSGLFKTIRKSPSISIRTHSASSGNNASASTSASASASAMTPTAATGSESGAGYTHDPSVPVSTPQVPQTPTSSSTEVTMNGSAVPLPLPPLLPQVHSPRQLLASTSGSGSNGGRPATAHHPAAPTSSRALPMPPRPGTSGHAGGGEREREGEQGRDGGKEKERRKWFGLGGLGSEPALVVNGEAAGEWVGEGWEDVQGGSGGAGSGVLGDVDPNVNSPGGVYANGSANGAGSGKKDKDKEKAGKGGTWFGKRRSFRLGEKALKGIVRSEEPEAALPPSPAVLRTSLHLPKRQEAEYSSTNEQERPASSPVVQEDEDGHQRSKHRLRPLSTGLKHPESLSHLHPHAARVHGHGRSSNGDVSPSHSSSSSFDSASLGNSTPTSAVPPSSSLAHSSSGQQQSHTDLGSNSHSHHHTDTHSHHRPRGNPHSHPPPRPPSSHSAKANRYPTPPPRMNTSLSTPPASASSTTPTTMTTPTPTPGSATNPSFARTLPEAPRSPATPERKKSLANFPVFRSRDKDKDKERGKEKERLRDAVRPATAGPEVGRQREREREREGERRLPPVPPLPATTGQQRHRRTGSVLGGGEVEEPVSMPVATDGAEKLPSALDAPVALASIGSGNTSVASNSGSSGGMGFRRATRKLSLTAPMLGFGKREKDKEKEREKEKEKGSKAAPSSFTWV</sequence>
<dbReference type="EMBL" id="BRPK01000014">
    <property type="protein sequence ID" value="GLB43599.1"/>
    <property type="molecule type" value="Genomic_DNA"/>
</dbReference>
<dbReference type="Proteomes" id="UP001063166">
    <property type="component" value="Unassembled WGS sequence"/>
</dbReference>
<dbReference type="InterPro" id="IPR018200">
    <property type="entry name" value="USP_CS"/>
</dbReference>
<dbReference type="InterPro" id="IPR050164">
    <property type="entry name" value="Peptidase_C19"/>
</dbReference>
<feature type="region of interest" description="Disordered" evidence="6">
    <location>
        <begin position="189"/>
        <end position="221"/>
    </location>
</feature>
<dbReference type="PROSITE" id="PS50235">
    <property type="entry name" value="USP_3"/>
    <property type="match status" value="1"/>
</dbReference>
<feature type="compositionally biased region" description="Low complexity" evidence="6">
    <location>
        <begin position="1024"/>
        <end position="1055"/>
    </location>
</feature>
<feature type="region of interest" description="Disordered" evidence="6">
    <location>
        <begin position="1186"/>
        <end position="1249"/>
    </location>
</feature>
<feature type="compositionally biased region" description="Low complexity" evidence="6">
    <location>
        <begin position="434"/>
        <end position="448"/>
    </location>
</feature>
<proteinExistence type="inferred from homology"/>
<evidence type="ECO:0000259" key="7">
    <source>
        <dbReference type="PROSITE" id="PS50235"/>
    </source>
</evidence>
<protein>
    <recommendedName>
        <fullName evidence="3">ubiquitinyl hydrolase 1</fullName>
        <ecNumber evidence="3">3.4.19.12</ecNumber>
    </recommendedName>
</protein>
<feature type="compositionally biased region" description="Low complexity" evidence="6">
    <location>
        <begin position="502"/>
        <end position="546"/>
    </location>
</feature>
<feature type="compositionally biased region" description="Low complexity" evidence="6">
    <location>
        <begin position="628"/>
        <end position="649"/>
    </location>
</feature>
<feature type="compositionally biased region" description="Pro residues" evidence="6">
    <location>
        <begin position="491"/>
        <end position="501"/>
    </location>
</feature>
<feature type="region of interest" description="Disordered" evidence="6">
    <location>
        <begin position="763"/>
        <end position="821"/>
    </location>
</feature>
<dbReference type="OrthoDB" id="27652at2759"/>
<name>A0A9P3UQ79_LYOSH</name>
<comment type="caution">
    <text evidence="8">The sequence shown here is derived from an EMBL/GenBank/DDBJ whole genome shotgun (WGS) entry which is preliminary data.</text>
</comment>
<dbReference type="Gene3D" id="3.90.70.10">
    <property type="entry name" value="Cysteine proteinases"/>
    <property type="match status" value="1"/>
</dbReference>
<keyword evidence="4" id="KW-0645">Protease</keyword>
<feature type="compositionally biased region" description="Basic and acidic residues" evidence="6">
    <location>
        <begin position="804"/>
        <end position="814"/>
    </location>
</feature>
<feature type="compositionally biased region" description="Gly residues" evidence="6">
    <location>
        <begin position="769"/>
        <end position="778"/>
    </location>
</feature>
<feature type="compositionally biased region" description="Low complexity" evidence="6">
    <location>
        <begin position="925"/>
        <end position="971"/>
    </location>
</feature>
<dbReference type="SUPFAM" id="SSF54001">
    <property type="entry name" value="Cysteine proteinases"/>
    <property type="match status" value="1"/>
</dbReference>
<evidence type="ECO:0000256" key="3">
    <source>
        <dbReference type="ARBA" id="ARBA00012759"/>
    </source>
</evidence>
<dbReference type="InterPro" id="IPR038765">
    <property type="entry name" value="Papain-like_cys_pep_sf"/>
</dbReference>
<accession>A0A9P3UQ79</accession>
<feature type="region of interest" description="Disordered" evidence="6">
    <location>
        <begin position="837"/>
        <end position="1160"/>
    </location>
</feature>
<feature type="compositionally biased region" description="Basic residues" evidence="6">
    <location>
        <begin position="912"/>
        <end position="923"/>
    </location>
</feature>
<gene>
    <name evidence="8" type="primary">creB</name>
    <name evidence="8" type="ORF">LshimejAT787_1401110</name>
</gene>
<dbReference type="GO" id="GO:0016579">
    <property type="term" value="P:protein deubiquitination"/>
    <property type="evidence" value="ECO:0007669"/>
    <property type="project" value="InterPro"/>
</dbReference>
<dbReference type="InterPro" id="IPR001394">
    <property type="entry name" value="Peptidase_C19_UCH"/>
</dbReference>
<evidence type="ECO:0000256" key="1">
    <source>
        <dbReference type="ARBA" id="ARBA00000707"/>
    </source>
</evidence>
<dbReference type="GO" id="GO:0004843">
    <property type="term" value="F:cysteine-type deubiquitinase activity"/>
    <property type="evidence" value="ECO:0007669"/>
    <property type="project" value="UniProtKB-EC"/>
</dbReference>
<feature type="compositionally biased region" description="Basic residues" evidence="6">
    <location>
        <begin position="979"/>
        <end position="996"/>
    </location>
</feature>
<dbReference type="InterPro" id="IPR028889">
    <property type="entry name" value="USP"/>
</dbReference>
<evidence type="ECO:0000256" key="2">
    <source>
        <dbReference type="ARBA" id="ARBA00009085"/>
    </source>
</evidence>
<dbReference type="PANTHER" id="PTHR24006:SF733">
    <property type="entry name" value="RE52890P"/>
    <property type="match status" value="1"/>
</dbReference>
<dbReference type="EC" id="3.4.19.12" evidence="3"/>
<feature type="region of interest" description="Disordered" evidence="6">
    <location>
        <begin position="477"/>
        <end position="574"/>
    </location>
</feature>
<feature type="compositionally biased region" description="Low complexity" evidence="6">
    <location>
        <begin position="686"/>
        <end position="696"/>
    </location>
</feature>
<reference evidence="8" key="1">
    <citation type="submission" date="2022-07" db="EMBL/GenBank/DDBJ databases">
        <title>The genome of Lyophyllum shimeji provides insight into the initial evolution of ectomycorrhizal fungal genome.</title>
        <authorList>
            <person name="Kobayashi Y."/>
            <person name="Shibata T."/>
            <person name="Hirakawa H."/>
            <person name="Shigenobu S."/>
            <person name="Nishiyama T."/>
            <person name="Yamada A."/>
            <person name="Hasebe M."/>
            <person name="Kawaguchi M."/>
        </authorList>
    </citation>
    <scope>NUCLEOTIDE SEQUENCE</scope>
    <source>
        <strain evidence="8">AT787</strain>
    </source>
</reference>
<feature type="region of interest" description="Disordered" evidence="6">
    <location>
        <begin position="609"/>
        <end position="749"/>
    </location>
</feature>
<evidence type="ECO:0000256" key="4">
    <source>
        <dbReference type="ARBA" id="ARBA00022670"/>
    </source>
</evidence>
<evidence type="ECO:0000256" key="6">
    <source>
        <dbReference type="SAM" id="MobiDB-lite"/>
    </source>
</evidence>
<dbReference type="PROSITE" id="PS00972">
    <property type="entry name" value="USP_1"/>
    <property type="match status" value="1"/>
</dbReference>
<keyword evidence="5" id="KW-0378">Hydrolase</keyword>
<evidence type="ECO:0000313" key="9">
    <source>
        <dbReference type="Proteomes" id="UP001063166"/>
    </source>
</evidence>
<dbReference type="PROSITE" id="PS00973">
    <property type="entry name" value="USP_2"/>
    <property type="match status" value="1"/>
</dbReference>
<organism evidence="8 9">
    <name type="scientific">Lyophyllum shimeji</name>
    <name type="common">Hon-shimeji</name>
    <name type="synonym">Tricholoma shimeji</name>
    <dbReference type="NCBI Taxonomy" id="47721"/>
    <lineage>
        <taxon>Eukaryota</taxon>
        <taxon>Fungi</taxon>
        <taxon>Dikarya</taxon>
        <taxon>Basidiomycota</taxon>
        <taxon>Agaricomycotina</taxon>
        <taxon>Agaricomycetes</taxon>
        <taxon>Agaricomycetidae</taxon>
        <taxon>Agaricales</taxon>
        <taxon>Tricholomatineae</taxon>
        <taxon>Lyophyllaceae</taxon>
        <taxon>Lyophyllum</taxon>
    </lineage>
</organism>
<feature type="domain" description="USP" evidence="7">
    <location>
        <begin position="36"/>
        <end position="422"/>
    </location>
</feature>
<feature type="region of interest" description="Disordered" evidence="6">
    <location>
        <begin position="76"/>
        <end position="110"/>
    </location>
</feature>
<comment type="similarity">
    <text evidence="2">Belongs to the peptidase C19 family.</text>
</comment>
<dbReference type="Pfam" id="PF00443">
    <property type="entry name" value="UCH"/>
    <property type="match status" value="1"/>
</dbReference>
<feature type="compositionally biased region" description="Low complexity" evidence="6">
    <location>
        <begin position="477"/>
        <end position="490"/>
    </location>
</feature>
<feature type="compositionally biased region" description="Basic and acidic residues" evidence="6">
    <location>
        <begin position="1083"/>
        <end position="1104"/>
    </location>
</feature>
<dbReference type="CDD" id="cd02663">
    <property type="entry name" value="Peptidase_C19G"/>
    <property type="match status" value="1"/>
</dbReference>
<evidence type="ECO:0000256" key="5">
    <source>
        <dbReference type="ARBA" id="ARBA00022801"/>
    </source>
</evidence>
<feature type="region of interest" description="Disordered" evidence="6">
    <location>
        <begin position="432"/>
        <end position="464"/>
    </location>
</feature>
<feature type="compositionally biased region" description="Basic and acidic residues" evidence="6">
    <location>
        <begin position="1114"/>
        <end position="1129"/>
    </location>
</feature>
<feature type="compositionally biased region" description="Low complexity" evidence="6">
    <location>
        <begin position="76"/>
        <end position="94"/>
    </location>
</feature>
<evidence type="ECO:0000313" key="8">
    <source>
        <dbReference type="EMBL" id="GLB43599.1"/>
    </source>
</evidence>
<feature type="compositionally biased region" description="Basic and acidic residues" evidence="6">
    <location>
        <begin position="715"/>
        <end position="736"/>
    </location>
</feature>
<dbReference type="GO" id="GO:0005634">
    <property type="term" value="C:nucleus"/>
    <property type="evidence" value="ECO:0007669"/>
    <property type="project" value="TreeGrafter"/>
</dbReference>